<comment type="caution">
    <text evidence="1">The sequence shown here is derived from an EMBL/GenBank/DDBJ whole genome shotgun (WGS) entry which is preliminary data.</text>
</comment>
<dbReference type="EMBL" id="NFDL01000006">
    <property type="protein sequence ID" value="OTY49671.1"/>
    <property type="molecule type" value="Genomic_DNA"/>
</dbReference>
<gene>
    <name evidence="1" type="ORF">BK742_01420</name>
</gene>
<name>A0A243BQL2_BACTU</name>
<protein>
    <submittedName>
        <fullName evidence="1">Uncharacterized protein</fullName>
    </submittedName>
</protein>
<sequence length="32" mass="3979">MLLKIRRLLFEMEEQQNINKFKSYKFGDFVVL</sequence>
<evidence type="ECO:0000313" key="2">
    <source>
        <dbReference type="Proteomes" id="UP000195089"/>
    </source>
</evidence>
<accession>A0A243BQL2</accession>
<proteinExistence type="predicted"/>
<dbReference type="Proteomes" id="UP000195089">
    <property type="component" value="Unassembled WGS sequence"/>
</dbReference>
<dbReference type="AlphaFoldDB" id="A0A243BQL2"/>
<evidence type="ECO:0000313" key="1">
    <source>
        <dbReference type="EMBL" id="OTY49671.1"/>
    </source>
</evidence>
<reference evidence="1 2" key="1">
    <citation type="submission" date="2016-10" db="EMBL/GenBank/DDBJ databases">
        <title>Comparative genomics of Bacillus thuringiensis reveals a path to pathogens against multiple invertebrate hosts.</title>
        <authorList>
            <person name="Zheng J."/>
            <person name="Gao Q."/>
            <person name="Liu H."/>
            <person name="Peng D."/>
            <person name="Ruan L."/>
            <person name="Sun M."/>
        </authorList>
    </citation>
    <scope>NUCLEOTIDE SEQUENCE [LARGE SCALE GENOMIC DNA]</scope>
    <source>
        <strain evidence="1">BGSC 4BX1</strain>
    </source>
</reference>
<organism evidence="1 2">
    <name type="scientific">Bacillus thuringiensis serovar pingluonsis</name>
    <dbReference type="NCBI Taxonomy" id="180881"/>
    <lineage>
        <taxon>Bacteria</taxon>
        <taxon>Bacillati</taxon>
        <taxon>Bacillota</taxon>
        <taxon>Bacilli</taxon>
        <taxon>Bacillales</taxon>
        <taxon>Bacillaceae</taxon>
        <taxon>Bacillus</taxon>
        <taxon>Bacillus cereus group</taxon>
    </lineage>
</organism>